<comment type="subcellular location">
    <subcellularLocation>
        <location evidence="3">Chromosome</location>
    </subcellularLocation>
    <subcellularLocation>
        <location evidence="2">Nucleus</location>
    </subcellularLocation>
</comment>
<feature type="region of interest" description="Disordered" evidence="16">
    <location>
        <begin position="294"/>
        <end position="371"/>
    </location>
</feature>
<evidence type="ECO:0000259" key="17">
    <source>
        <dbReference type="Pfam" id="PF13476"/>
    </source>
</evidence>
<dbReference type="KEGG" id="sgra:EX895_006133"/>
<evidence type="ECO:0000256" key="9">
    <source>
        <dbReference type="ARBA" id="ARBA00022801"/>
    </source>
</evidence>
<dbReference type="InterPro" id="IPR027417">
    <property type="entry name" value="P-loop_NTPase"/>
</dbReference>
<evidence type="ECO:0000256" key="14">
    <source>
        <dbReference type="ARBA" id="ARBA00049360"/>
    </source>
</evidence>
<evidence type="ECO:0000256" key="7">
    <source>
        <dbReference type="ARBA" id="ARBA00022723"/>
    </source>
</evidence>
<keyword evidence="19" id="KW-1185">Reference proteome</keyword>
<dbReference type="InterPro" id="IPR004584">
    <property type="entry name" value="Rad50_eukaryotes"/>
</dbReference>
<dbReference type="Proteomes" id="UP000306050">
    <property type="component" value="Chromosome SGRAM_8"/>
</dbReference>
<dbReference type="Gene3D" id="3.40.50.300">
    <property type="entry name" value="P-loop containing nucleotide triphosphate hydrolases"/>
    <property type="match status" value="2"/>
</dbReference>
<dbReference type="Gene3D" id="1.10.287.1490">
    <property type="match status" value="1"/>
</dbReference>
<keyword evidence="7" id="KW-0479">Metal-binding</keyword>
<feature type="domain" description="Rad50/SbcC-type AAA" evidence="17">
    <location>
        <begin position="6"/>
        <end position="245"/>
    </location>
</feature>
<dbReference type="GO" id="GO:0000722">
    <property type="term" value="P:telomere maintenance via recombination"/>
    <property type="evidence" value="ECO:0007669"/>
    <property type="project" value="TreeGrafter"/>
</dbReference>
<evidence type="ECO:0000256" key="4">
    <source>
        <dbReference type="ARBA" id="ARBA00009439"/>
    </source>
</evidence>
<keyword evidence="12" id="KW-0234">DNA repair</keyword>
<comment type="catalytic activity">
    <reaction evidence="14">
        <text>ATP + H2O = ADP + phosphate + H(+)</text>
        <dbReference type="Rhea" id="RHEA:13065"/>
        <dbReference type="ChEBI" id="CHEBI:15377"/>
        <dbReference type="ChEBI" id="CHEBI:15378"/>
        <dbReference type="ChEBI" id="CHEBI:30616"/>
        <dbReference type="ChEBI" id="CHEBI:43474"/>
        <dbReference type="ChEBI" id="CHEBI:456216"/>
    </reaction>
</comment>
<dbReference type="RefSeq" id="XP_029737038.1">
    <property type="nucleotide sequence ID" value="XM_029886725.1"/>
</dbReference>
<evidence type="ECO:0000313" key="18">
    <source>
        <dbReference type="EMBL" id="TKY85053.1"/>
    </source>
</evidence>
<evidence type="ECO:0000313" key="19">
    <source>
        <dbReference type="Proteomes" id="UP000306050"/>
    </source>
</evidence>
<dbReference type="InterPro" id="IPR038729">
    <property type="entry name" value="Rad50/SbcC_AAA"/>
</dbReference>
<dbReference type="NCBIfam" id="TIGR00606">
    <property type="entry name" value="rad50"/>
    <property type="match status" value="1"/>
</dbReference>
<dbReference type="PANTHER" id="PTHR18867:SF12">
    <property type="entry name" value="DNA REPAIR PROTEIN RAD50"/>
    <property type="match status" value="1"/>
</dbReference>
<feature type="compositionally biased region" description="Polar residues" evidence="16">
    <location>
        <begin position="314"/>
        <end position="323"/>
    </location>
</feature>
<comment type="caution">
    <text evidence="18">The sequence shown here is derived from an EMBL/GenBank/DDBJ whole genome shotgun (WGS) entry which is preliminary data.</text>
</comment>
<evidence type="ECO:0000256" key="2">
    <source>
        <dbReference type="ARBA" id="ARBA00004123"/>
    </source>
</evidence>
<dbReference type="GO" id="GO:0006302">
    <property type="term" value="P:double-strand break repair"/>
    <property type="evidence" value="ECO:0007669"/>
    <property type="project" value="InterPro"/>
</dbReference>
<evidence type="ECO:0000256" key="15">
    <source>
        <dbReference type="SAM" id="Coils"/>
    </source>
</evidence>
<keyword evidence="9" id="KW-0378">Hydrolase</keyword>
<evidence type="ECO:0000256" key="5">
    <source>
        <dbReference type="ARBA" id="ARBA00017893"/>
    </source>
</evidence>
<name>A0A4U7KM07_9BASI</name>
<dbReference type="GO" id="GO:0016887">
    <property type="term" value="F:ATP hydrolysis activity"/>
    <property type="evidence" value="ECO:0007669"/>
    <property type="project" value="InterPro"/>
</dbReference>
<evidence type="ECO:0000256" key="1">
    <source>
        <dbReference type="ARBA" id="ARBA00001947"/>
    </source>
</evidence>
<dbReference type="GO" id="GO:0007004">
    <property type="term" value="P:telomere maintenance via telomerase"/>
    <property type="evidence" value="ECO:0007669"/>
    <property type="project" value="TreeGrafter"/>
</dbReference>
<evidence type="ECO:0000256" key="13">
    <source>
        <dbReference type="ARBA" id="ARBA00023242"/>
    </source>
</evidence>
<dbReference type="GO" id="GO:0043047">
    <property type="term" value="F:single-stranded telomeric DNA binding"/>
    <property type="evidence" value="ECO:0007669"/>
    <property type="project" value="TreeGrafter"/>
</dbReference>
<gene>
    <name evidence="18" type="ORF">EX895_006133</name>
</gene>
<feature type="compositionally biased region" description="Basic and acidic residues" evidence="16">
    <location>
        <begin position="350"/>
        <end position="371"/>
    </location>
</feature>
<dbReference type="EMBL" id="SRRM01000021">
    <property type="protein sequence ID" value="TKY85053.1"/>
    <property type="molecule type" value="Genomic_DNA"/>
</dbReference>
<feature type="coiled-coil region" evidence="15">
    <location>
        <begin position="586"/>
        <end position="663"/>
    </location>
</feature>
<dbReference type="GO" id="GO:0030870">
    <property type="term" value="C:Mre11 complex"/>
    <property type="evidence" value="ECO:0007669"/>
    <property type="project" value="InterPro"/>
</dbReference>
<comment type="similarity">
    <text evidence="4">Belongs to the SMC family. RAD50 subfamily.</text>
</comment>
<proteinExistence type="inferred from homology"/>
<dbReference type="FunFam" id="3.40.50.300:FF:000947">
    <property type="entry name" value="DNA repair protein RAD50"/>
    <property type="match status" value="1"/>
</dbReference>
<evidence type="ECO:0000256" key="6">
    <source>
        <dbReference type="ARBA" id="ARBA00022454"/>
    </source>
</evidence>
<dbReference type="GO" id="GO:0070192">
    <property type="term" value="P:chromosome organization involved in meiotic cell cycle"/>
    <property type="evidence" value="ECO:0007669"/>
    <property type="project" value="TreeGrafter"/>
</dbReference>
<evidence type="ECO:0000256" key="11">
    <source>
        <dbReference type="ARBA" id="ARBA00023054"/>
    </source>
</evidence>
<dbReference type="GO" id="GO:0000794">
    <property type="term" value="C:condensed nuclear chromosome"/>
    <property type="evidence" value="ECO:0007669"/>
    <property type="project" value="TreeGrafter"/>
</dbReference>
<evidence type="ECO:0000256" key="12">
    <source>
        <dbReference type="ARBA" id="ARBA00023204"/>
    </source>
</evidence>
<evidence type="ECO:0000256" key="16">
    <source>
        <dbReference type="SAM" id="MobiDB-lite"/>
    </source>
</evidence>
<dbReference type="Pfam" id="PF13558">
    <property type="entry name" value="SbcC_Walker_B"/>
    <property type="match status" value="1"/>
</dbReference>
<keyword evidence="13" id="KW-0539">Nucleus</keyword>
<sequence>MASLDKLAIRGVRSFDDKSINIIQFFHPLTVIVGYNGSGKTTIIECLKYATTGDLPPNTKGGAFVHDPQMATSNEVKAQVRLRFFAANKVRMNCVRNLQVSRKKGGGLTMKTLEGLLQIADDDAKTGKRGTLSTKCSELDEEIPRLLGVSRSILENVIFCHQEDSNWPLSEPASLKKKFDDIFEATRYTKALDNIKSLRKDRTNQLKVDKAALEGLKVDKDRADTIKTKLTHLQVDLAQKEAKLEDLNEEIRIKTVQNSKFYDEATRFREIVSRAETLEEKERLHKENMDALQATMTPIKDSDEDLQKRKQKFQSHLDQNQSKIHALKRRQAETEDELETQEQRHRKKLSEKGGLEAEKRAHLQAKEKRETSIKQIGNEIGIKGFGGDGLTDAQIQGFEDRVKDEVRKLDDELARLREANSKKEEDLQTSWQNLRADLRAKQNAREQLTDSVRKLREKIKRAQDELDGYAISSADIEAAVRDRDGLSAKAAAAQIEFEEAKYEEQIRNKNADIREKDDLREERASEINLLNRHAELRASLGLKMQQAGTRRNNAQELFDRHKSALAERVRPDMQLREVEGEVARVLSKHEKRVEELETTNADKNRELQQVESALSFTRKQLKTKQEMAAELQRAIQAILSPDFDDAEEAVKICAEEIAAAKDEYASIDSLDSFLRRVLREAKGKGHCFACNRGVTPGEYEAIEKHVSSTLSSSNTAQKKQTLKADIDGWTERNAECQTALAKDAQRKVIQNVELVELQKTISTKEAELKVAAEAAEAASAEVVKKQTELKELQALRRVGNDIARLLSEANDLDAEVQNMRGDLASTGSTQTGEQVQVEIDQLAAAIKVLKRELNVLQQDRETKRTLINSLERDAHRAEVSVITKKQEYAKKASIEQQLQEMNADLEEQQKRTKSLDAEIESANGPIRRAKDELEAFKAEASEAEGKLRARADKLEGWAKQIRELNAAVNAYIQQRGDQRLEECEEAIQELVDKIQAIHREAKELTDKVAELQKELNQSQATERNILDNIRYRQLAKDVVKIEEEINSLDLEQAQRSRKHFADKYTEAKEEENRLNGEASHLSGELASLRSQIKGRELELRDEFKGVHQNYKRKLIEVKTSEMANNDLEKYAKALENAIMRYHAIKMEEINDIIRYLWQKTYQGTDIDTILIKSDNEGARGNRSYNYRVCMVKDTVEMDMRGRCSAGQKVLASIIIRLALAESFGSNCGILALDEPTTNLDKDNIEALARSLADLIKERAENSQLQLIVITHDEEFLTLLGQNDVLEYYWRVSRDVHQKSIIERERIRHT</sequence>
<keyword evidence="10" id="KW-0862">Zinc</keyword>
<keyword evidence="11 15" id="KW-0175">Coiled coil</keyword>
<comment type="cofactor">
    <cofactor evidence="1">
        <name>Zn(2+)</name>
        <dbReference type="ChEBI" id="CHEBI:29105"/>
    </cofactor>
</comment>
<dbReference type="PANTHER" id="PTHR18867">
    <property type="entry name" value="RAD50"/>
    <property type="match status" value="1"/>
</dbReference>
<organism evidence="18 19">
    <name type="scientific">Sporisorium graminicola</name>
    <dbReference type="NCBI Taxonomy" id="280036"/>
    <lineage>
        <taxon>Eukaryota</taxon>
        <taxon>Fungi</taxon>
        <taxon>Dikarya</taxon>
        <taxon>Basidiomycota</taxon>
        <taxon>Ustilaginomycotina</taxon>
        <taxon>Ustilaginomycetes</taxon>
        <taxon>Ustilaginales</taxon>
        <taxon>Ustilaginaceae</taxon>
        <taxon>Sporisorium</taxon>
    </lineage>
</organism>
<evidence type="ECO:0000256" key="10">
    <source>
        <dbReference type="ARBA" id="ARBA00022833"/>
    </source>
</evidence>
<evidence type="ECO:0000256" key="3">
    <source>
        <dbReference type="ARBA" id="ARBA00004286"/>
    </source>
</evidence>
<dbReference type="GO" id="GO:0051880">
    <property type="term" value="F:G-quadruplex DNA binding"/>
    <property type="evidence" value="ECO:0007669"/>
    <property type="project" value="TreeGrafter"/>
</dbReference>
<evidence type="ECO:0000256" key="8">
    <source>
        <dbReference type="ARBA" id="ARBA00022763"/>
    </source>
</evidence>
<dbReference type="FunFam" id="3.40.50.300:FF:001195">
    <property type="entry name" value="DNA repair protein rad50"/>
    <property type="match status" value="1"/>
</dbReference>
<dbReference type="GO" id="GO:0003691">
    <property type="term" value="F:double-stranded telomeric DNA binding"/>
    <property type="evidence" value="ECO:0007669"/>
    <property type="project" value="TreeGrafter"/>
</dbReference>
<dbReference type="GeneID" id="40729028"/>
<accession>A0A4U7KM07</accession>
<keyword evidence="8" id="KW-0227">DNA damage</keyword>
<feature type="coiled-coil region" evidence="15">
    <location>
        <begin position="754"/>
        <end position="1070"/>
    </location>
</feature>
<dbReference type="Pfam" id="PF13476">
    <property type="entry name" value="AAA_23"/>
    <property type="match status" value="1"/>
</dbReference>
<dbReference type="SUPFAM" id="SSF52540">
    <property type="entry name" value="P-loop containing nucleoside triphosphate hydrolases"/>
    <property type="match status" value="2"/>
</dbReference>
<reference evidence="18 19" key="1">
    <citation type="submission" date="2019-05" db="EMBL/GenBank/DDBJ databases">
        <title>Sporisorium graminicola CBS 10092 draft sequencing and annotation.</title>
        <authorList>
            <person name="Solano-Gonzalez S."/>
            <person name="Caddick M.X."/>
            <person name="Darby A."/>
        </authorList>
    </citation>
    <scope>NUCLEOTIDE SEQUENCE [LARGE SCALE GENOMIC DNA]</scope>
    <source>
        <strain evidence="18 19">CBS 10092</strain>
    </source>
</reference>
<protein>
    <recommendedName>
        <fullName evidence="5">DNA repair protein RAD50</fullName>
    </recommendedName>
</protein>
<dbReference type="GO" id="GO:0046872">
    <property type="term" value="F:metal ion binding"/>
    <property type="evidence" value="ECO:0007669"/>
    <property type="project" value="UniProtKB-KW"/>
</dbReference>
<keyword evidence="6" id="KW-0158">Chromosome</keyword>
<dbReference type="OrthoDB" id="18797at2759"/>
<feature type="coiled-coil region" evidence="15">
    <location>
        <begin position="399"/>
        <end position="522"/>
    </location>
</feature>